<dbReference type="Proteomes" id="UP000198806">
    <property type="component" value="Unassembled WGS sequence"/>
</dbReference>
<name>A0A1I5CUN5_9FIRM</name>
<proteinExistence type="predicted"/>
<dbReference type="STRING" id="1527.SAMN04489757_1045"/>
<organism evidence="1 2">
    <name type="scientific">Anaerocolumna aminovalerica</name>
    <dbReference type="NCBI Taxonomy" id="1527"/>
    <lineage>
        <taxon>Bacteria</taxon>
        <taxon>Bacillati</taxon>
        <taxon>Bacillota</taxon>
        <taxon>Clostridia</taxon>
        <taxon>Lachnospirales</taxon>
        <taxon>Lachnospiraceae</taxon>
        <taxon>Anaerocolumna</taxon>
    </lineage>
</organism>
<dbReference type="AlphaFoldDB" id="A0A1I5CUN5"/>
<protein>
    <submittedName>
        <fullName evidence="1">Uncharacterized protein</fullName>
    </submittedName>
</protein>
<dbReference type="Gene3D" id="3.40.630.30">
    <property type="match status" value="1"/>
</dbReference>
<keyword evidence="2" id="KW-1185">Reference proteome</keyword>
<dbReference type="InterPro" id="IPR016181">
    <property type="entry name" value="Acyl_CoA_acyltransferase"/>
</dbReference>
<dbReference type="EMBL" id="FOWD01000004">
    <property type="protein sequence ID" value="SFN90341.1"/>
    <property type="molecule type" value="Genomic_DNA"/>
</dbReference>
<evidence type="ECO:0000313" key="2">
    <source>
        <dbReference type="Proteomes" id="UP000198806"/>
    </source>
</evidence>
<sequence length="139" mass="16635">MNSFKNIIFDKSLIKFNWNSINFKMKNAKVIKIKKDQTNVYLKYSVEGYWINCVFGIIEINTQLQDALIHACNYLFKKYVDVFKVTICIWEDDQASRDFLTNIGFEQEVIIRDYIIFENKKYSIIIMSIFREDKNDQIS</sequence>
<dbReference type="SUPFAM" id="SSF55729">
    <property type="entry name" value="Acyl-CoA N-acyltransferases (Nat)"/>
    <property type="match status" value="1"/>
</dbReference>
<reference evidence="1 2" key="1">
    <citation type="submission" date="2016-10" db="EMBL/GenBank/DDBJ databases">
        <authorList>
            <person name="de Groot N.N."/>
        </authorList>
    </citation>
    <scope>NUCLEOTIDE SEQUENCE [LARGE SCALE GENOMIC DNA]</scope>
    <source>
        <strain evidence="1 2">DSM 1283</strain>
    </source>
</reference>
<dbReference type="RefSeq" id="WP_091684326.1">
    <property type="nucleotide sequence ID" value="NZ_BAABFM010000079.1"/>
</dbReference>
<evidence type="ECO:0000313" key="1">
    <source>
        <dbReference type="EMBL" id="SFN90341.1"/>
    </source>
</evidence>
<accession>A0A1I5CUN5</accession>
<gene>
    <name evidence="1" type="ORF">SAMN04489757_1045</name>
</gene>